<dbReference type="AlphaFoldDB" id="A0A9R0E774"/>
<sequence>MILQLKELYDKLKNIKTYLIKIGPKRRQGQIVINKLEEAKIFYDEYTLLISELNKDIKEGRLSTQDTDLVIKLSSEFQSLYTDIEFLCTKHKSSDFKDKFSDMTETNVNMAETFNLKTALSLLAQMNDDELNTKQLIDNIEYYASVLEKDECKHKLIQFVLKSRLSQGAKLKIKCSYSTVTDLINDMRKELLPQKSAPAIQDKLQKCRQNNLNIQDYGKEITEMFVELTIAQSSGNSDCYNILKPLNEKYAIKKFADGLRNRRLSTVITSRNYSSLKDAIQAAMEEDIGSASTSAGEILGMSHQNYNKPTSHTFSSPRRQNYHRGGQHFNSRVFSQRTNYNPNFRGQNQVPMSAPRPVQRPWQKRGMYNNNNNRRGNRWNRNQHMRVITETENNSDVAENKFFRG</sequence>
<dbReference type="GeneID" id="126912244"/>
<protein>
    <submittedName>
        <fullName evidence="3">Uncharacterized protein LOC126912244</fullName>
    </submittedName>
</protein>
<dbReference type="OrthoDB" id="8062108at2759"/>
<feature type="region of interest" description="Disordered" evidence="1">
    <location>
        <begin position="344"/>
        <end position="382"/>
    </location>
</feature>
<accession>A0A9R0E774</accession>
<keyword evidence="2" id="KW-1185">Reference proteome</keyword>
<organism evidence="2 3">
    <name type="scientific">Spodoptera frugiperda</name>
    <name type="common">Fall armyworm</name>
    <dbReference type="NCBI Taxonomy" id="7108"/>
    <lineage>
        <taxon>Eukaryota</taxon>
        <taxon>Metazoa</taxon>
        <taxon>Ecdysozoa</taxon>
        <taxon>Arthropoda</taxon>
        <taxon>Hexapoda</taxon>
        <taxon>Insecta</taxon>
        <taxon>Pterygota</taxon>
        <taxon>Neoptera</taxon>
        <taxon>Endopterygota</taxon>
        <taxon>Lepidoptera</taxon>
        <taxon>Glossata</taxon>
        <taxon>Ditrysia</taxon>
        <taxon>Noctuoidea</taxon>
        <taxon>Noctuidae</taxon>
        <taxon>Amphipyrinae</taxon>
        <taxon>Spodoptera</taxon>
    </lineage>
</organism>
<reference evidence="3" key="1">
    <citation type="submission" date="2025-08" db="UniProtKB">
        <authorList>
            <consortium name="RefSeq"/>
        </authorList>
    </citation>
    <scope>IDENTIFICATION</scope>
    <source>
        <tissue evidence="3">Whole larval tissue</tissue>
    </source>
</reference>
<dbReference type="RefSeq" id="XP_050559636.1">
    <property type="nucleotide sequence ID" value="XM_050703679.1"/>
</dbReference>
<dbReference type="Proteomes" id="UP000829999">
    <property type="component" value="Chromosome 24"/>
</dbReference>
<name>A0A9R0E774_SPOFR</name>
<evidence type="ECO:0000256" key="1">
    <source>
        <dbReference type="SAM" id="MobiDB-lite"/>
    </source>
</evidence>
<evidence type="ECO:0000313" key="2">
    <source>
        <dbReference type="Proteomes" id="UP000829999"/>
    </source>
</evidence>
<proteinExistence type="predicted"/>
<gene>
    <name evidence="3" type="primary">LOC126912244</name>
</gene>
<evidence type="ECO:0000313" key="3">
    <source>
        <dbReference type="RefSeq" id="XP_050559636.1"/>
    </source>
</evidence>